<dbReference type="OrthoDB" id="8062037at2759"/>
<evidence type="ECO:0000256" key="5">
    <source>
        <dbReference type="ARBA" id="ARBA00022771"/>
    </source>
</evidence>
<evidence type="ECO:0000259" key="10">
    <source>
        <dbReference type="PROSITE" id="PS50089"/>
    </source>
</evidence>
<dbReference type="AlphaFoldDB" id="A0A4P1RRJ4"/>
<reference evidence="11 12" key="1">
    <citation type="journal article" date="2017" name="Plant Biotechnol. J.">
        <title>A comprehensive draft genome sequence for lupin (Lupinus angustifolius), an emerging health food: insights into plant-microbe interactions and legume evolution.</title>
        <authorList>
            <person name="Hane J.K."/>
            <person name="Ming Y."/>
            <person name="Kamphuis L.G."/>
            <person name="Nelson M.N."/>
            <person name="Garg G."/>
            <person name="Atkins C.A."/>
            <person name="Bayer P.E."/>
            <person name="Bravo A."/>
            <person name="Bringans S."/>
            <person name="Cannon S."/>
            <person name="Edwards D."/>
            <person name="Foley R."/>
            <person name="Gao L.L."/>
            <person name="Harrison M.J."/>
            <person name="Huang W."/>
            <person name="Hurgobin B."/>
            <person name="Li S."/>
            <person name="Liu C.W."/>
            <person name="McGrath A."/>
            <person name="Morahan G."/>
            <person name="Murray J."/>
            <person name="Weller J."/>
            <person name="Jian J."/>
            <person name="Singh K.B."/>
        </authorList>
    </citation>
    <scope>NUCLEOTIDE SEQUENCE [LARGE SCALE GENOMIC DNA]</scope>
    <source>
        <strain evidence="12">cv. Tanjil</strain>
        <tissue evidence="11">Whole plant</tissue>
    </source>
</reference>
<sequence>MSSGATHWCYACRQPIVLEGRDVICPDCDGGFVQELNEMQETPLQFTVPSQSGESNQTPDLFDAIHAFMGRRGSDPRFGLIDVVDNVMRRRMSGRHPNFDVRGRTGSVLAPPEQSWGVLSSGPYLIFHGQGPGFTLSNGGSRGGPRRVDFGDYFMGPGLEELIEQLAPNDRHGPPPAARSSIDAMPTIKITQAHLRSDSHCPVCKDKFELGCEAREMPCNHIYHSDCIVPWLVQHNSCPVCRIELPPQGHVCARGSRSLGGRNANSNSGNDSSSSGRESTNQNQGRRNPLSFLWPFRSSTSNNNNHHTETRGSGSSSTTPDQHDGTSYSGWPFDY</sequence>
<evidence type="ECO:0000313" key="11">
    <source>
        <dbReference type="EMBL" id="OIW16277.1"/>
    </source>
</evidence>
<dbReference type="EC" id="2.3.2.27" evidence="2"/>
<dbReference type="PANTHER" id="PTHR15710:SF191">
    <property type="entry name" value="RING-TYPE E3 UBIQUITIN TRANSFERASE"/>
    <property type="match status" value="1"/>
</dbReference>
<evidence type="ECO:0000256" key="2">
    <source>
        <dbReference type="ARBA" id="ARBA00012483"/>
    </source>
</evidence>
<dbReference type="PANTHER" id="PTHR15710">
    <property type="entry name" value="E3 UBIQUITIN-PROTEIN LIGASE PRAJA"/>
    <property type="match status" value="1"/>
</dbReference>
<dbReference type="KEGG" id="lang:109341190"/>
<evidence type="ECO:0000256" key="3">
    <source>
        <dbReference type="ARBA" id="ARBA00022679"/>
    </source>
</evidence>
<dbReference type="GO" id="GO:0005737">
    <property type="term" value="C:cytoplasm"/>
    <property type="evidence" value="ECO:0007669"/>
    <property type="project" value="TreeGrafter"/>
</dbReference>
<proteinExistence type="predicted"/>
<dbReference type="SMART" id="SM00184">
    <property type="entry name" value="RING"/>
    <property type="match status" value="1"/>
</dbReference>
<dbReference type="Proteomes" id="UP000188354">
    <property type="component" value="Chromosome LG02"/>
</dbReference>
<keyword evidence="5 8" id="KW-0863">Zinc-finger</keyword>
<feature type="region of interest" description="Disordered" evidence="9">
    <location>
        <begin position="256"/>
        <end position="335"/>
    </location>
</feature>
<keyword evidence="12" id="KW-1185">Reference proteome</keyword>
<keyword evidence="3" id="KW-0808">Transferase</keyword>
<dbReference type="Pfam" id="PF13639">
    <property type="entry name" value="zf-RING_2"/>
    <property type="match status" value="1"/>
</dbReference>
<evidence type="ECO:0000256" key="1">
    <source>
        <dbReference type="ARBA" id="ARBA00000900"/>
    </source>
</evidence>
<keyword evidence="6" id="KW-0833">Ubl conjugation pathway</keyword>
<dbReference type="PROSITE" id="PS50089">
    <property type="entry name" value="ZF_RING_2"/>
    <property type="match status" value="1"/>
</dbReference>
<gene>
    <name evidence="11" type="ORF">TanjilG_18992</name>
</gene>
<accession>A0A4P1RRJ4</accession>
<dbReference type="EMBL" id="CM007362">
    <property type="protein sequence ID" value="OIW16277.1"/>
    <property type="molecule type" value="Genomic_DNA"/>
</dbReference>
<keyword evidence="7" id="KW-0862">Zinc</keyword>
<dbReference type="GO" id="GO:0016567">
    <property type="term" value="P:protein ubiquitination"/>
    <property type="evidence" value="ECO:0007669"/>
    <property type="project" value="TreeGrafter"/>
</dbReference>
<dbReference type="InterPro" id="IPR039525">
    <property type="entry name" value="RNF126-like_zinc-ribbon"/>
</dbReference>
<evidence type="ECO:0000256" key="7">
    <source>
        <dbReference type="ARBA" id="ARBA00022833"/>
    </source>
</evidence>
<evidence type="ECO:0000313" key="12">
    <source>
        <dbReference type="Proteomes" id="UP000188354"/>
    </source>
</evidence>
<evidence type="ECO:0000256" key="9">
    <source>
        <dbReference type="SAM" id="MobiDB-lite"/>
    </source>
</evidence>
<dbReference type="CDD" id="cd16667">
    <property type="entry name" value="RING-H2_RNF126-like"/>
    <property type="match status" value="1"/>
</dbReference>
<keyword evidence="4" id="KW-0479">Metal-binding</keyword>
<feature type="compositionally biased region" description="Low complexity" evidence="9">
    <location>
        <begin position="256"/>
        <end position="281"/>
    </location>
</feature>
<comment type="catalytic activity">
    <reaction evidence="1">
        <text>S-ubiquitinyl-[E2 ubiquitin-conjugating enzyme]-L-cysteine + [acceptor protein]-L-lysine = [E2 ubiquitin-conjugating enzyme]-L-cysteine + N(6)-ubiquitinyl-[acceptor protein]-L-lysine.</text>
        <dbReference type="EC" id="2.3.2.27"/>
    </reaction>
</comment>
<dbReference type="Gene3D" id="3.30.40.10">
    <property type="entry name" value="Zinc/RING finger domain, C3HC4 (zinc finger)"/>
    <property type="match status" value="1"/>
</dbReference>
<dbReference type="GO" id="GO:0061630">
    <property type="term" value="F:ubiquitin protein ligase activity"/>
    <property type="evidence" value="ECO:0007669"/>
    <property type="project" value="UniProtKB-EC"/>
</dbReference>
<name>A0A4P1RRJ4_LUPAN</name>
<dbReference type="InterPro" id="IPR013083">
    <property type="entry name" value="Znf_RING/FYVE/PHD"/>
</dbReference>
<evidence type="ECO:0000256" key="4">
    <source>
        <dbReference type="ARBA" id="ARBA00022723"/>
    </source>
</evidence>
<dbReference type="Pfam" id="PF14369">
    <property type="entry name" value="Zn_ribbon_19"/>
    <property type="match status" value="1"/>
</dbReference>
<dbReference type="Gramene" id="OIW16277">
    <property type="protein sequence ID" value="OIW16277"/>
    <property type="gene ID" value="TanjilG_18992"/>
</dbReference>
<dbReference type="FunFam" id="3.30.40.10:FF:000022">
    <property type="entry name" value="E3 ubiquitin-protein ligase RING1-like"/>
    <property type="match status" value="1"/>
</dbReference>
<organism evidence="11 12">
    <name type="scientific">Lupinus angustifolius</name>
    <name type="common">Narrow-leaved blue lupine</name>
    <dbReference type="NCBI Taxonomy" id="3871"/>
    <lineage>
        <taxon>Eukaryota</taxon>
        <taxon>Viridiplantae</taxon>
        <taxon>Streptophyta</taxon>
        <taxon>Embryophyta</taxon>
        <taxon>Tracheophyta</taxon>
        <taxon>Spermatophyta</taxon>
        <taxon>Magnoliopsida</taxon>
        <taxon>eudicotyledons</taxon>
        <taxon>Gunneridae</taxon>
        <taxon>Pentapetalae</taxon>
        <taxon>rosids</taxon>
        <taxon>fabids</taxon>
        <taxon>Fabales</taxon>
        <taxon>Fabaceae</taxon>
        <taxon>Papilionoideae</taxon>
        <taxon>50 kb inversion clade</taxon>
        <taxon>genistoids sensu lato</taxon>
        <taxon>core genistoids</taxon>
        <taxon>Genisteae</taxon>
        <taxon>Lupinus</taxon>
    </lineage>
</organism>
<dbReference type="InterPro" id="IPR001841">
    <property type="entry name" value="Znf_RING"/>
</dbReference>
<protein>
    <recommendedName>
        <fullName evidence="2">RING-type E3 ubiquitin transferase</fullName>
        <ecNumber evidence="2">2.3.2.27</ecNumber>
    </recommendedName>
</protein>
<evidence type="ECO:0000256" key="6">
    <source>
        <dbReference type="ARBA" id="ARBA00022786"/>
    </source>
</evidence>
<dbReference type="GO" id="GO:0008270">
    <property type="term" value="F:zinc ion binding"/>
    <property type="evidence" value="ECO:0007669"/>
    <property type="project" value="UniProtKB-KW"/>
</dbReference>
<evidence type="ECO:0000256" key="8">
    <source>
        <dbReference type="PROSITE-ProRule" id="PRU00175"/>
    </source>
</evidence>
<dbReference type="SUPFAM" id="SSF57850">
    <property type="entry name" value="RING/U-box"/>
    <property type="match status" value="1"/>
</dbReference>
<feature type="compositionally biased region" description="Low complexity" evidence="9">
    <location>
        <begin position="298"/>
        <end position="319"/>
    </location>
</feature>
<feature type="domain" description="RING-type" evidence="10">
    <location>
        <begin position="201"/>
        <end position="242"/>
    </location>
</feature>